<reference evidence="2 3" key="1">
    <citation type="submission" date="2018-03" db="EMBL/GenBank/DDBJ databases">
        <title>Draft Genome Sequences of the Obligatory Marine Myxobacteria Enhygromyxa salina SWB007.</title>
        <authorList>
            <person name="Poehlein A."/>
            <person name="Moghaddam J.A."/>
            <person name="Harms H."/>
            <person name="Alanjari M."/>
            <person name="Koenig G.M."/>
            <person name="Daniel R."/>
            <person name="Schaeberle T.F."/>
        </authorList>
    </citation>
    <scope>NUCLEOTIDE SEQUENCE [LARGE SCALE GENOMIC DNA]</scope>
    <source>
        <strain evidence="2 3">SWB007</strain>
    </source>
</reference>
<dbReference type="InterPro" id="IPR012296">
    <property type="entry name" value="Nuclease_put_TT1808"/>
</dbReference>
<gene>
    <name evidence="2" type="ORF">ENSA7_09220</name>
</gene>
<dbReference type="AlphaFoldDB" id="A0A2S9YW76"/>
<sequence>MVLRVGVPEPQRMTYAAYLAAEELSSTKHEYLRGEVHAMPEGTPERAALLAAVVTELSVALRGRPCRVYSSELRVRIDAADLICMRA</sequence>
<dbReference type="EMBL" id="PVNL01000028">
    <property type="protein sequence ID" value="PRQ09333.1"/>
    <property type="molecule type" value="Genomic_DNA"/>
</dbReference>
<dbReference type="Proteomes" id="UP000238823">
    <property type="component" value="Unassembled WGS sequence"/>
</dbReference>
<evidence type="ECO:0000313" key="2">
    <source>
        <dbReference type="EMBL" id="PRQ09333.1"/>
    </source>
</evidence>
<accession>A0A2S9YW76</accession>
<organism evidence="2 3">
    <name type="scientific">Enhygromyxa salina</name>
    <dbReference type="NCBI Taxonomy" id="215803"/>
    <lineage>
        <taxon>Bacteria</taxon>
        <taxon>Pseudomonadati</taxon>
        <taxon>Myxococcota</taxon>
        <taxon>Polyangia</taxon>
        <taxon>Nannocystales</taxon>
        <taxon>Nannocystaceae</taxon>
        <taxon>Enhygromyxa</taxon>
    </lineage>
</organism>
<dbReference type="Gene3D" id="3.90.1570.10">
    <property type="entry name" value="tt1808, chain A"/>
    <property type="match status" value="1"/>
</dbReference>
<protein>
    <recommendedName>
        <fullName evidence="1">Putative restriction endonuclease domain-containing protein</fullName>
    </recommendedName>
</protein>
<feature type="domain" description="Putative restriction endonuclease" evidence="1">
    <location>
        <begin position="17"/>
        <end position="79"/>
    </location>
</feature>
<evidence type="ECO:0000259" key="1">
    <source>
        <dbReference type="Pfam" id="PF05685"/>
    </source>
</evidence>
<dbReference type="OrthoDB" id="3190646at2"/>
<dbReference type="InterPro" id="IPR008538">
    <property type="entry name" value="Uma2"/>
</dbReference>
<dbReference type="PANTHER" id="PTHR36558">
    <property type="entry name" value="GLR1098 PROTEIN"/>
    <property type="match status" value="1"/>
</dbReference>
<comment type="caution">
    <text evidence="2">The sequence shown here is derived from an EMBL/GenBank/DDBJ whole genome shotgun (WGS) entry which is preliminary data.</text>
</comment>
<dbReference type="PANTHER" id="PTHR36558:SF1">
    <property type="entry name" value="RESTRICTION ENDONUCLEASE DOMAIN-CONTAINING PROTEIN-RELATED"/>
    <property type="match status" value="1"/>
</dbReference>
<evidence type="ECO:0000313" key="3">
    <source>
        <dbReference type="Proteomes" id="UP000238823"/>
    </source>
</evidence>
<name>A0A2S9YW76_9BACT</name>
<proteinExistence type="predicted"/>
<dbReference type="Pfam" id="PF05685">
    <property type="entry name" value="Uma2"/>
    <property type="match status" value="1"/>
</dbReference>